<accession>A0A197ZWY6</accession>
<feature type="transmembrane region" description="Helical" evidence="9">
    <location>
        <begin position="33"/>
        <end position="53"/>
    </location>
</feature>
<dbReference type="InterPro" id="IPR036890">
    <property type="entry name" value="HATPase_C_sf"/>
</dbReference>
<evidence type="ECO:0000256" key="9">
    <source>
        <dbReference type="SAM" id="Phobius"/>
    </source>
</evidence>
<feature type="transmembrane region" description="Helical" evidence="9">
    <location>
        <begin position="9"/>
        <end position="27"/>
    </location>
</feature>
<keyword evidence="9" id="KW-1133">Transmembrane helix</keyword>
<name>A0A197ZWY6_9BACL</name>
<evidence type="ECO:0000256" key="3">
    <source>
        <dbReference type="ARBA" id="ARBA00022553"/>
    </source>
</evidence>
<feature type="domain" description="Signal transduction histidine kinase subgroup 3 dimerisation and phosphoacceptor" evidence="10">
    <location>
        <begin position="184"/>
        <end position="250"/>
    </location>
</feature>
<dbReference type="AlphaFoldDB" id="A0A197ZWY6"/>
<feature type="transmembrane region" description="Helical" evidence="9">
    <location>
        <begin position="65"/>
        <end position="93"/>
    </location>
</feature>
<organism evidence="11 12">
    <name type="scientific">Paenibacillus oryzisoli</name>
    <dbReference type="NCBI Taxonomy" id="1850517"/>
    <lineage>
        <taxon>Bacteria</taxon>
        <taxon>Bacillati</taxon>
        <taxon>Bacillota</taxon>
        <taxon>Bacilli</taxon>
        <taxon>Bacillales</taxon>
        <taxon>Paenibacillaceae</taxon>
        <taxon>Paenibacillus</taxon>
    </lineage>
</organism>
<feature type="transmembrane region" description="Helical" evidence="9">
    <location>
        <begin position="105"/>
        <end position="123"/>
    </location>
</feature>
<keyword evidence="8" id="KW-0902">Two-component regulatory system</keyword>
<evidence type="ECO:0000256" key="7">
    <source>
        <dbReference type="ARBA" id="ARBA00022840"/>
    </source>
</evidence>
<evidence type="ECO:0000259" key="10">
    <source>
        <dbReference type="Pfam" id="PF07730"/>
    </source>
</evidence>
<keyword evidence="9" id="KW-0472">Membrane</keyword>
<comment type="caution">
    <text evidence="11">The sequence shown here is derived from an EMBL/GenBank/DDBJ whole genome shotgun (WGS) entry which is preliminary data.</text>
</comment>
<dbReference type="InterPro" id="IPR011712">
    <property type="entry name" value="Sig_transdc_His_kin_sub3_dim/P"/>
</dbReference>
<dbReference type="STRING" id="1850517.A8708_15810"/>
<evidence type="ECO:0000256" key="4">
    <source>
        <dbReference type="ARBA" id="ARBA00022679"/>
    </source>
</evidence>
<keyword evidence="3" id="KW-0597">Phosphoprotein</keyword>
<comment type="catalytic activity">
    <reaction evidence="1">
        <text>ATP + protein L-histidine = ADP + protein N-phospho-L-histidine.</text>
        <dbReference type="EC" id="2.7.13.3"/>
    </reaction>
</comment>
<dbReference type="GO" id="GO:0000155">
    <property type="term" value="F:phosphorelay sensor kinase activity"/>
    <property type="evidence" value="ECO:0007669"/>
    <property type="project" value="InterPro"/>
</dbReference>
<evidence type="ECO:0000256" key="5">
    <source>
        <dbReference type="ARBA" id="ARBA00022741"/>
    </source>
</evidence>
<keyword evidence="6" id="KW-0418">Kinase</keyword>
<evidence type="ECO:0000256" key="1">
    <source>
        <dbReference type="ARBA" id="ARBA00000085"/>
    </source>
</evidence>
<protein>
    <recommendedName>
        <fullName evidence="2">histidine kinase</fullName>
        <ecNumber evidence="2">2.7.13.3</ecNumber>
    </recommendedName>
</protein>
<keyword evidence="7" id="KW-0067">ATP-binding</keyword>
<dbReference type="RefSeq" id="WP_068671214.1">
    <property type="nucleotide sequence ID" value="NZ_LYPB01000094.1"/>
</dbReference>
<evidence type="ECO:0000256" key="2">
    <source>
        <dbReference type="ARBA" id="ARBA00012438"/>
    </source>
</evidence>
<sequence>MDVHLNKNMTLTLNIIVIGATLSLLFHTSKFSVGLLLLACTYIAGVLTRDYILKIALHSKRGFQFLYAQLALALVICVWSESYFSQIYLLILIGEFTFHHGRKHAIIFTIVTYVCVLLGVMIYRQFPPFEDIYLIIPRVIDFFAIYGMSLLARIAFQQKNQLAIDNEHLRIASIALEQKAKLQERTRISRDIHDSVGHTLTSALTGLQTASHALEKGQYSIAQEMVDRTKESILRGLHDVRSSVHVLRESSTDHCFTPDLIRLIEDTKKQTNVEIAYTIDSMTPDLTPIIEITIYRALQEGLTNGIRHGLSTYFHLSLTYHEEVLRFVLSNNGHSPTQIVYGYGLSAMKERVEDVGGTLTIRNKGASGGVTLDIAIPFSRK</sequence>
<dbReference type="Proteomes" id="UP000078454">
    <property type="component" value="Unassembled WGS sequence"/>
</dbReference>
<evidence type="ECO:0000256" key="6">
    <source>
        <dbReference type="ARBA" id="ARBA00022777"/>
    </source>
</evidence>
<gene>
    <name evidence="11" type="ORF">A8708_15810</name>
</gene>
<keyword evidence="4" id="KW-0808">Transferase</keyword>
<dbReference type="EMBL" id="LYPB01000094">
    <property type="protein sequence ID" value="OAS13326.1"/>
    <property type="molecule type" value="Genomic_DNA"/>
</dbReference>
<reference evidence="11 12" key="1">
    <citation type="submission" date="2016-05" db="EMBL/GenBank/DDBJ databases">
        <title>Paenibacillus sp. 1ZS3-15 nov., isolated from the rhizosphere soil.</title>
        <authorList>
            <person name="Zhang X.X."/>
            <person name="Zhang J."/>
        </authorList>
    </citation>
    <scope>NUCLEOTIDE SEQUENCE [LARGE SCALE GENOMIC DNA]</scope>
    <source>
        <strain evidence="11 12">1ZS3-15</strain>
    </source>
</reference>
<dbReference type="Pfam" id="PF07730">
    <property type="entry name" value="HisKA_3"/>
    <property type="match status" value="1"/>
</dbReference>
<dbReference type="GO" id="GO:0005524">
    <property type="term" value="F:ATP binding"/>
    <property type="evidence" value="ECO:0007669"/>
    <property type="project" value="UniProtKB-KW"/>
</dbReference>
<keyword evidence="9" id="KW-0812">Transmembrane</keyword>
<dbReference type="Gene3D" id="3.30.565.10">
    <property type="entry name" value="Histidine kinase-like ATPase, C-terminal domain"/>
    <property type="match status" value="1"/>
</dbReference>
<feature type="transmembrane region" description="Helical" evidence="9">
    <location>
        <begin position="135"/>
        <end position="156"/>
    </location>
</feature>
<dbReference type="EC" id="2.7.13.3" evidence="2"/>
<dbReference type="SUPFAM" id="SSF55874">
    <property type="entry name" value="ATPase domain of HSP90 chaperone/DNA topoisomerase II/histidine kinase"/>
    <property type="match status" value="1"/>
</dbReference>
<keyword evidence="5" id="KW-0547">Nucleotide-binding</keyword>
<dbReference type="PANTHER" id="PTHR24421">
    <property type="entry name" value="NITRATE/NITRITE SENSOR PROTEIN NARX-RELATED"/>
    <property type="match status" value="1"/>
</dbReference>
<evidence type="ECO:0000313" key="11">
    <source>
        <dbReference type="EMBL" id="OAS13326.1"/>
    </source>
</evidence>
<dbReference type="InterPro" id="IPR050482">
    <property type="entry name" value="Sensor_HK_TwoCompSys"/>
</dbReference>
<evidence type="ECO:0000256" key="8">
    <source>
        <dbReference type="ARBA" id="ARBA00023012"/>
    </source>
</evidence>
<proteinExistence type="predicted"/>
<dbReference type="Gene3D" id="1.20.5.1930">
    <property type="match status" value="1"/>
</dbReference>
<evidence type="ECO:0000313" key="12">
    <source>
        <dbReference type="Proteomes" id="UP000078454"/>
    </source>
</evidence>
<dbReference type="PANTHER" id="PTHR24421:SF10">
    <property type="entry name" value="NITRATE_NITRITE SENSOR PROTEIN NARQ"/>
    <property type="match status" value="1"/>
</dbReference>
<dbReference type="GO" id="GO:0046983">
    <property type="term" value="F:protein dimerization activity"/>
    <property type="evidence" value="ECO:0007669"/>
    <property type="project" value="InterPro"/>
</dbReference>
<keyword evidence="12" id="KW-1185">Reference proteome</keyword>
<dbReference type="GO" id="GO:0016020">
    <property type="term" value="C:membrane"/>
    <property type="evidence" value="ECO:0007669"/>
    <property type="project" value="InterPro"/>
</dbReference>
<dbReference type="CDD" id="cd16917">
    <property type="entry name" value="HATPase_UhpB-NarQ-NarX-like"/>
    <property type="match status" value="1"/>
</dbReference>